<evidence type="ECO:0000313" key="2">
    <source>
        <dbReference type="EMBL" id="KKN62878.1"/>
    </source>
</evidence>
<proteinExistence type="predicted"/>
<keyword evidence="1" id="KW-1133">Transmembrane helix</keyword>
<protein>
    <submittedName>
        <fullName evidence="2">Uncharacterized protein</fullName>
    </submittedName>
</protein>
<gene>
    <name evidence="2" type="ORF">LCGC14_0507310</name>
</gene>
<comment type="caution">
    <text evidence="2">The sequence shown here is derived from an EMBL/GenBank/DDBJ whole genome shotgun (WGS) entry which is preliminary data.</text>
</comment>
<feature type="transmembrane region" description="Helical" evidence="1">
    <location>
        <begin position="12"/>
        <end position="30"/>
    </location>
</feature>
<dbReference type="AlphaFoldDB" id="A0A0F9VAP4"/>
<keyword evidence="1" id="KW-0812">Transmembrane</keyword>
<name>A0A0F9VAP4_9ZZZZ</name>
<sequence>MIKALLRRFGAEIVFAALVILGLIILNAVFTGKSLLPDPKPESTVTPNPLQHGGFAGEATVAPEFDCGRDFMLPNKHEDMMALVLLEVPPDNWPAEALTRDFAGTAFRYMHGDGMKFEVGFWNSTHEWVEIVVIIGIYELCADGSIEIRIDDMMTLERPRQ</sequence>
<reference evidence="2" key="1">
    <citation type="journal article" date="2015" name="Nature">
        <title>Complex archaea that bridge the gap between prokaryotes and eukaryotes.</title>
        <authorList>
            <person name="Spang A."/>
            <person name="Saw J.H."/>
            <person name="Jorgensen S.L."/>
            <person name="Zaremba-Niedzwiedzka K."/>
            <person name="Martijn J."/>
            <person name="Lind A.E."/>
            <person name="van Eijk R."/>
            <person name="Schleper C."/>
            <person name="Guy L."/>
            <person name="Ettema T.J."/>
        </authorList>
    </citation>
    <scope>NUCLEOTIDE SEQUENCE</scope>
</reference>
<organism evidence="2">
    <name type="scientific">marine sediment metagenome</name>
    <dbReference type="NCBI Taxonomy" id="412755"/>
    <lineage>
        <taxon>unclassified sequences</taxon>
        <taxon>metagenomes</taxon>
        <taxon>ecological metagenomes</taxon>
    </lineage>
</organism>
<dbReference type="EMBL" id="LAZR01000609">
    <property type="protein sequence ID" value="KKN62878.1"/>
    <property type="molecule type" value="Genomic_DNA"/>
</dbReference>
<accession>A0A0F9VAP4</accession>
<evidence type="ECO:0000256" key="1">
    <source>
        <dbReference type="SAM" id="Phobius"/>
    </source>
</evidence>
<keyword evidence="1" id="KW-0472">Membrane</keyword>